<dbReference type="Proteomes" id="UP001352852">
    <property type="component" value="Unassembled WGS sequence"/>
</dbReference>
<evidence type="ECO:0000313" key="2">
    <source>
        <dbReference type="Proteomes" id="UP001352852"/>
    </source>
</evidence>
<keyword evidence="2" id="KW-1185">Reference proteome</keyword>
<comment type="caution">
    <text evidence="1">The sequence shown here is derived from an EMBL/GenBank/DDBJ whole genome shotgun (WGS) entry which is preliminary data.</text>
</comment>
<gene>
    <name evidence="1" type="ORF">CHARACLAT_012333</name>
</gene>
<name>A0ABU7CR28_9TELE</name>
<organism evidence="1 2">
    <name type="scientific">Characodon lateralis</name>
    <dbReference type="NCBI Taxonomy" id="208331"/>
    <lineage>
        <taxon>Eukaryota</taxon>
        <taxon>Metazoa</taxon>
        <taxon>Chordata</taxon>
        <taxon>Craniata</taxon>
        <taxon>Vertebrata</taxon>
        <taxon>Euteleostomi</taxon>
        <taxon>Actinopterygii</taxon>
        <taxon>Neopterygii</taxon>
        <taxon>Teleostei</taxon>
        <taxon>Neoteleostei</taxon>
        <taxon>Acanthomorphata</taxon>
        <taxon>Ovalentaria</taxon>
        <taxon>Atherinomorphae</taxon>
        <taxon>Cyprinodontiformes</taxon>
        <taxon>Goodeidae</taxon>
        <taxon>Characodon</taxon>
    </lineage>
</organism>
<accession>A0ABU7CR28</accession>
<evidence type="ECO:0000313" key="1">
    <source>
        <dbReference type="EMBL" id="MED6264190.1"/>
    </source>
</evidence>
<dbReference type="EMBL" id="JAHUTJ010000850">
    <property type="protein sequence ID" value="MED6264190.1"/>
    <property type="molecule type" value="Genomic_DNA"/>
</dbReference>
<protein>
    <submittedName>
        <fullName evidence="1">Uncharacterized protein</fullName>
    </submittedName>
</protein>
<sequence>MNQQQPVTGQTSTTVATYTKKEVFMDKISRRSHGEACAGLGSSGSPLRFFANDVILLASVCSQVCNRPGSPL</sequence>
<reference evidence="1 2" key="1">
    <citation type="submission" date="2021-06" db="EMBL/GenBank/DDBJ databases">
        <authorList>
            <person name="Palmer J.M."/>
        </authorList>
    </citation>
    <scope>NUCLEOTIDE SEQUENCE [LARGE SCALE GENOMIC DNA]</scope>
    <source>
        <strain evidence="1 2">CL_MEX2019</strain>
        <tissue evidence="1">Muscle</tissue>
    </source>
</reference>
<proteinExistence type="predicted"/>